<evidence type="ECO:0000313" key="4">
    <source>
        <dbReference type="EMBL" id="CDR06878.1"/>
    </source>
</evidence>
<dbReference type="AlphaFoldDB" id="A0A060ZLI9"/>
<dbReference type="HOGENOM" id="CLU_561299_0_0_11"/>
<feature type="transmembrane region" description="Helical" evidence="2">
    <location>
        <begin position="219"/>
        <end position="240"/>
    </location>
</feature>
<evidence type="ECO:0000256" key="1">
    <source>
        <dbReference type="SAM" id="MobiDB-lite"/>
    </source>
</evidence>
<feature type="compositionally biased region" description="Basic and acidic residues" evidence="1">
    <location>
        <begin position="123"/>
        <end position="142"/>
    </location>
</feature>
<feature type="region of interest" description="Disordered" evidence="1">
    <location>
        <begin position="241"/>
        <end position="329"/>
    </location>
</feature>
<protein>
    <submittedName>
        <fullName evidence="4">Hydrolytic protein</fullName>
    </submittedName>
</protein>
<feature type="compositionally biased region" description="Basic and acidic residues" evidence="1">
    <location>
        <begin position="280"/>
        <end position="295"/>
    </location>
</feature>
<dbReference type="Proteomes" id="UP000756710">
    <property type="component" value="Unassembled WGS sequence"/>
</dbReference>
<gene>
    <name evidence="5" type="ORF">J2Z30_009748</name>
    <name evidence="4" type="ORF">SIRAN3746</name>
</gene>
<dbReference type="SMART" id="SM00458">
    <property type="entry name" value="RICIN"/>
    <property type="match status" value="1"/>
</dbReference>
<evidence type="ECO:0000313" key="6">
    <source>
        <dbReference type="Proteomes" id="UP000756710"/>
    </source>
</evidence>
<keyword evidence="2" id="KW-0472">Membrane</keyword>
<feature type="domain" description="Ricin B lectin" evidence="3">
    <location>
        <begin position="334"/>
        <end position="484"/>
    </location>
</feature>
<keyword evidence="6" id="KW-1185">Reference proteome</keyword>
<evidence type="ECO:0000313" key="5">
    <source>
        <dbReference type="EMBL" id="MBP2068666.1"/>
    </source>
</evidence>
<dbReference type="GeneID" id="32467271"/>
<dbReference type="PROSITE" id="PS50231">
    <property type="entry name" value="RICIN_B_LECTIN"/>
    <property type="match status" value="1"/>
</dbReference>
<dbReference type="RefSeq" id="WP_052701383.1">
    <property type="nucleotide sequence ID" value="NZ_BAABDR010000058.1"/>
</dbReference>
<evidence type="ECO:0000259" key="3">
    <source>
        <dbReference type="SMART" id="SM00458"/>
    </source>
</evidence>
<dbReference type="InterPro" id="IPR035992">
    <property type="entry name" value="Ricin_B-like_lectins"/>
</dbReference>
<name>A0A060ZLI9_9ACTN</name>
<dbReference type="Gene3D" id="2.80.10.50">
    <property type="match status" value="1"/>
</dbReference>
<feature type="compositionally biased region" description="Basic and acidic residues" evidence="1">
    <location>
        <begin position="305"/>
        <end position="318"/>
    </location>
</feature>
<feature type="compositionally biased region" description="Basic and acidic residues" evidence="1">
    <location>
        <begin position="204"/>
        <end position="213"/>
    </location>
</feature>
<feature type="compositionally biased region" description="Low complexity" evidence="1">
    <location>
        <begin position="145"/>
        <end position="154"/>
    </location>
</feature>
<accession>A0A060ZLI9</accession>
<feature type="compositionally biased region" description="Low complexity" evidence="1">
    <location>
        <begin position="165"/>
        <end position="181"/>
    </location>
</feature>
<organism evidence="4">
    <name type="scientific">Streptomyces iranensis</name>
    <dbReference type="NCBI Taxonomy" id="576784"/>
    <lineage>
        <taxon>Bacteria</taxon>
        <taxon>Bacillati</taxon>
        <taxon>Actinomycetota</taxon>
        <taxon>Actinomycetes</taxon>
        <taxon>Kitasatosporales</taxon>
        <taxon>Streptomycetaceae</taxon>
        <taxon>Streptomyces</taxon>
        <taxon>Streptomyces violaceusniger group</taxon>
    </lineage>
</organism>
<reference evidence="5 6" key="2">
    <citation type="submission" date="2021-03" db="EMBL/GenBank/DDBJ databases">
        <title>Genomic Encyclopedia of Type Strains, Phase IV (KMG-IV): sequencing the most valuable type-strain genomes for metagenomic binning, comparative biology and taxonomic classification.</title>
        <authorList>
            <person name="Goeker M."/>
        </authorList>
    </citation>
    <scope>NUCLEOTIDE SEQUENCE [LARGE SCALE GENOMIC DNA]</scope>
    <source>
        <strain evidence="5 6">DSM 41954</strain>
    </source>
</reference>
<dbReference type="EMBL" id="JAGGLR010000048">
    <property type="protein sequence ID" value="MBP2068666.1"/>
    <property type="molecule type" value="Genomic_DNA"/>
</dbReference>
<sequence length="486" mass="50644">MSDQHKSGEAEALPGRPTAEPPSRERQQVSPDSSEQSSTPSDAASVARTLIGSRFGGRSGGPDRPTAANAAGEGGEEGGARRRSEHGGQTRDADDGTGPMSLLGRSTTREATTGEPSAATAAEKGETTAKPDGDARGTDTIRTETSTASASTNADGKSGESATEGQAGAGKARGTKAKGVASGAGQGAVPPSPTAAAAGDGGGPDDRDGDLSGRPRKPILAGAALGGVLLIAVPLLVMGMGSKEDHDRKRTTNAAADTVLEEDGSRAGAFVEKSPSPSERPAEKEKEKEKEKDSAPPKPTADSSPGKEEPQKEAEPAKTQKPYRALPPTMPMLTQRVLIKNRANGTCAAPPGPGADDAPVRHLACNSKPDGNQLWNLEKKLSKAGPGGKDLFAIRNVSDNRCMDLPGSGPVGPSTPVTEFRCKTTTDDNQLWWADKKADGRFWIRNYASNHMCLDSFDTNDKNRKLQIYPCAAENTNNHEWFFTKS</sequence>
<feature type="region of interest" description="Disordered" evidence="1">
    <location>
        <begin position="1"/>
        <end position="218"/>
    </location>
</feature>
<dbReference type="EMBL" id="LK022848">
    <property type="protein sequence ID" value="CDR06878.1"/>
    <property type="molecule type" value="Genomic_DNA"/>
</dbReference>
<dbReference type="InterPro" id="IPR000772">
    <property type="entry name" value="Ricin_B_lectin"/>
</dbReference>
<reference evidence="4" key="1">
    <citation type="submission" date="2014-05" db="EMBL/GenBank/DDBJ databases">
        <authorList>
            <person name="Horn Fabian"/>
        </authorList>
    </citation>
    <scope>NUCLEOTIDE SEQUENCE</scope>
</reference>
<keyword evidence="2" id="KW-1133">Transmembrane helix</keyword>
<feature type="compositionally biased region" description="Polar residues" evidence="1">
    <location>
        <begin position="104"/>
        <end position="115"/>
    </location>
</feature>
<dbReference type="SUPFAM" id="SSF50370">
    <property type="entry name" value="Ricin B-like lectins"/>
    <property type="match status" value="1"/>
</dbReference>
<dbReference type="CDD" id="cd00161">
    <property type="entry name" value="beta-trefoil_Ricin-like"/>
    <property type="match status" value="1"/>
</dbReference>
<keyword evidence="2" id="KW-0812">Transmembrane</keyword>
<evidence type="ECO:0000256" key="2">
    <source>
        <dbReference type="SAM" id="Phobius"/>
    </source>
</evidence>
<feature type="compositionally biased region" description="Low complexity" evidence="1">
    <location>
        <begin position="30"/>
        <end position="45"/>
    </location>
</feature>
<feature type="compositionally biased region" description="Basic and acidic residues" evidence="1">
    <location>
        <begin position="78"/>
        <end position="94"/>
    </location>
</feature>
<dbReference type="Pfam" id="PF14200">
    <property type="entry name" value="RicinB_lectin_2"/>
    <property type="match status" value="1"/>
</dbReference>
<proteinExistence type="predicted"/>